<dbReference type="PANTHER" id="PTHR39966">
    <property type="entry name" value="BLL2471 PROTEIN-RELATED"/>
    <property type="match status" value="1"/>
</dbReference>
<dbReference type="Gene3D" id="1.20.120.520">
    <property type="entry name" value="nmb1532 protein domain like"/>
    <property type="match status" value="1"/>
</dbReference>
<accession>A0ABU8JA77</accession>
<evidence type="ECO:0000313" key="3">
    <source>
        <dbReference type="Proteomes" id="UP001381174"/>
    </source>
</evidence>
<keyword evidence="3" id="KW-1185">Reference proteome</keyword>
<proteinExistence type="predicted"/>
<reference evidence="2 3" key="1">
    <citation type="journal article" date="2014" name="Int. J. Syst. Evol. Microbiol.">
        <title>Fulvimonas yonginensis sp. nov., isolated from greenhouse soil, and emended description of the genus Fulvimonas.</title>
        <authorList>
            <person name="Ahn J.H."/>
            <person name="Kim S.J."/>
            <person name="Weon H.Y."/>
            <person name="Hong S.B."/>
            <person name="Seok S.J."/>
            <person name="Kwon S.W."/>
        </authorList>
    </citation>
    <scope>NUCLEOTIDE SEQUENCE [LARGE SCALE GENOMIC DNA]</scope>
    <source>
        <strain evidence="2 3">KACC 16952</strain>
    </source>
</reference>
<feature type="domain" description="Hemerythrin-like" evidence="1">
    <location>
        <begin position="24"/>
        <end position="158"/>
    </location>
</feature>
<sequence length="220" mass="23721">MGGFALAAPLAVLATEGKSAEVLAVEDLMREHGVLRRALLVYAEAADRLRRGQAIPVDALHRTAELFRRFCEDYHERSLEEPHVFPAVAAAGGPAAATCRILAEQHRRGRQITGYILATSAGGGVGQSARAPLAAVLAGMVRMYEHHAAIEDTVVFPAWKRTLSATRYGELSERFEALERRMFGRDGFEDAVARIAHIEQAFGLADLAVLTAAPPPAAAR</sequence>
<name>A0ABU8JA77_9GAMM</name>
<comment type="caution">
    <text evidence="2">The sequence shown here is derived from an EMBL/GenBank/DDBJ whole genome shotgun (WGS) entry which is preliminary data.</text>
</comment>
<organism evidence="2 3">
    <name type="scientific">Fulvimonas yonginensis</name>
    <dbReference type="NCBI Taxonomy" id="1495200"/>
    <lineage>
        <taxon>Bacteria</taxon>
        <taxon>Pseudomonadati</taxon>
        <taxon>Pseudomonadota</taxon>
        <taxon>Gammaproteobacteria</taxon>
        <taxon>Lysobacterales</taxon>
        <taxon>Rhodanobacteraceae</taxon>
        <taxon>Fulvimonas</taxon>
    </lineage>
</organism>
<dbReference type="Pfam" id="PF01814">
    <property type="entry name" value="Hemerythrin"/>
    <property type="match status" value="1"/>
</dbReference>
<dbReference type="Proteomes" id="UP001381174">
    <property type="component" value="Unassembled WGS sequence"/>
</dbReference>
<evidence type="ECO:0000313" key="2">
    <source>
        <dbReference type="EMBL" id="MEI7036200.1"/>
    </source>
</evidence>
<evidence type="ECO:0000259" key="1">
    <source>
        <dbReference type="Pfam" id="PF01814"/>
    </source>
</evidence>
<dbReference type="InterPro" id="IPR012312">
    <property type="entry name" value="Hemerythrin-like"/>
</dbReference>
<gene>
    <name evidence="2" type="ORF">WAT24_05435</name>
</gene>
<dbReference type="RefSeq" id="WP_336806804.1">
    <property type="nucleotide sequence ID" value="NZ_JBBBNY010000002.1"/>
</dbReference>
<dbReference type="EMBL" id="JBBBNY010000002">
    <property type="protein sequence ID" value="MEI7036200.1"/>
    <property type="molecule type" value="Genomic_DNA"/>
</dbReference>
<dbReference type="PANTHER" id="PTHR39966:SF1">
    <property type="entry name" value="HEMERYTHRIN-LIKE DOMAIN-CONTAINING PROTEIN"/>
    <property type="match status" value="1"/>
</dbReference>
<protein>
    <submittedName>
        <fullName evidence="2">Hemerythrin domain-containing protein</fullName>
    </submittedName>
</protein>